<evidence type="ECO:0000256" key="7">
    <source>
        <dbReference type="SAM" id="Phobius"/>
    </source>
</evidence>
<dbReference type="OrthoDB" id="3949537at2"/>
<dbReference type="Proteomes" id="UP000533017">
    <property type="component" value="Unassembled WGS sequence"/>
</dbReference>
<evidence type="ECO:0000313" key="9">
    <source>
        <dbReference type="EMBL" id="NYH85505.1"/>
    </source>
</evidence>
<evidence type="ECO:0000256" key="5">
    <source>
        <dbReference type="ARBA" id="ARBA00023136"/>
    </source>
</evidence>
<evidence type="ECO:0000313" key="12">
    <source>
        <dbReference type="Proteomes" id="UP000533017"/>
    </source>
</evidence>
<evidence type="ECO:0000256" key="2">
    <source>
        <dbReference type="ARBA" id="ARBA00022692"/>
    </source>
</evidence>
<dbReference type="Pfam" id="PF05140">
    <property type="entry name" value="ResB"/>
    <property type="match status" value="1"/>
</dbReference>
<keyword evidence="2 7" id="KW-0812">Transmembrane</keyword>
<dbReference type="InterPro" id="IPR007816">
    <property type="entry name" value="ResB-like_domain"/>
</dbReference>
<feature type="transmembrane region" description="Helical" evidence="7">
    <location>
        <begin position="197"/>
        <end position="218"/>
    </location>
</feature>
<dbReference type="Proteomes" id="UP000199052">
    <property type="component" value="Unassembled WGS sequence"/>
</dbReference>
<evidence type="ECO:0000256" key="1">
    <source>
        <dbReference type="ARBA" id="ARBA00004141"/>
    </source>
</evidence>
<dbReference type="STRING" id="504797.SAMN05421678_103387"/>
<dbReference type="InterPro" id="IPR023494">
    <property type="entry name" value="Cyt_c_bgen_Ccs1/CcsB/ResB"/>
</dbReference>
<evidence type="ECO:0000259" key="8">
    <source>
        <dbReference type="Pfam" id="PF05140"/>
    </source>
</evidence>
<reference evidence="9 12" key="2">
    <citation type="submission" date="2020-07" db="EMBL/GenBank/DDBJ databases">
        <title>Sequencing the genomes of 1000 actinobacteria strains.</title>
        <authorList>
            <person name="Klenk H.-P."/>
        </authorList>
    </citation>
    <scope>NUCLEOTIDE SEQUENCE [LARGE SCALE GENOMIC DNA]</scope>
    <source>
        <strain evidence="9 12">DSM 45117</strain>
    </source>
</reference>
<dbReference type="PANTHER" id="PTHR31566:SF0">
    <property type="entry name" value="CYTOCHROME C BIOGENESIS PROTEIN CCS1, CHLOROPLASTIC"/>
    <property type="match status" value="1"/>
</dbReference>
<dbReference type="GO" id="GO:0017004">
    <property type="term" value="P:cytochrome complex assembly"/>
    <property type="evidence" value="ECO:0007669"/>
    <property type="project" value="UniProtKB-KW"/>
</dbReference>
<organism evidence="10 11">
    <name type="scientific">Actinopolymorpha cephalotaxi</name>
    <dbReference type="NCBI Taxonomy" id="504797"/>
    <lineage>
        <taxon>Bacteria</taxon>
        <taxon>Bacillati</taxon>
        <taxon>Actinomycetota</taxon>
        <taxon>Actinomycetes</taxon>
        <taxon>Propionibacteriales</taxon>
        <taxon>Actinopolymorphaceae</taxon>
        <taxon>Actinopolymorpha</taxon>
    </lineage>
</organism>
<sequence>MTSTQERERETTAPRDAPPLGPWELTRWVWRQLTSMRTALILLFLLAVASIPGTLIPQRRINPVTVAEFIRNNPGLSRWYEKFGLFDVFGSPWFGAIYLLLLVSLLGCILPRTLAHWRLVRSRPPAAPRRLERLSVHRSWTTDTPPDKVLAAARERLRAARYRVVADEGAAGSAGPAGSSGSSLSAERGYLREVGNLLFHMAIVVVLVGVAIGSLFGFRGTVLVVVGNGFANTVTQYDGYQGGGLFKESQLAPFSFTVKSFKVKFATKGEESGSPRSFDAALAYTPRPGASARDYHLRINHPLHVDGTQIHLSGHGYAPRFTVRDGTGKVAFSGPVPFLPQDPNFSSTGVVKVPDARPKQFGFEGFFLPTGMVDQQRGPISAFPDALRPMVFLTGYAGNLGLDEGVPQSVYSLDKTRLTQLKGGDGPWRKSLEPGQAAPLPGGGSIRFDGYTRWVNLQISSNPGAPVALVGAVLALAGLLLSLVVRRRRVWVRVATDNGRTVVAIAGMDKGERLSSRAPGVARAAPDEGDRTEREGRPGPAGAADDETRDLAVEIDRIAADLPGRAAPAGEET</sequence>
<feature type="region of interest" description="Disordered" evidence="6">
    <location>
        <begin position="514"/>
        <end position="549"/>
    </location>
</feature>
<dbReference type="EMBL" id="JACBZA010000001">
    <property type="protein sequence ID" value="NYH85505.1"/>
    <property type="molecule type" value="Genomic_DNA"/>
</dbReference>
<dbReference type="PANTHER" id="PTHR31566">
    <property type="entry name" value="CYTOCHROME C BIOGENESIS PROTEIN CCS1, CHLOROPLASTIC"/>
    <property type="match status" value="1"/>
</dbReference>
<protein>
    <submittedName>
        <fullName evidence="10">Cytochrome c biogenesis protein</fullName>
    </submittedName>
</protein>
<accession>A0A1I2NK17</accession>
<evidence type="ECO:0000313" key="11">
    <source>
        <dbReference type="Proteomes" id="UP000199052"/>
    </source>
</evidence>
<keyword evidence="3" id="KW-0201">Cytochrome c-type biogenesis</keyword>
<evidence type="ECO:0000313" key="10">
    <source>
        <dbReference type="EMBL" id="SFG03340.1"/>
    </source>
</evidence>
<dbReference type="AlphaFoldDB" id="A0A1I2NK17"/>
<dbReference type="RefSeq" id="WP_092882360.1">
    <property type="nucleotide sequence ID" value="NZ_FOOI01000003.1"/>
</dbReference>
<evidence type="ECO:0000256" key="4">
    <source>
        <dbReference type="ARBA" id="ARBA00022989"/>
    </source>
</evidence>
<feature type="transmembrane region" description="Helical" evidence="7">
    <location>
        <begin position="93"/>
        <end position="114"/>
    </location>
</feature>
<evidence type="ECO:0000256" key="3">
    <source>
        <dbReference type="ARBA" id="ARBA00022748"/>
    </source>
</evidence>
<dbReference type="GO" id="GO:0016020">
    <property type="term" value="C:membrane"/>
    <property type="evidence" value="ECO:0007669"/>
    <property type="project" value="UniProtKB-SubCell"/>
</dbReference>
<feature type="domain" description="ResB-like" evidence="8">
    <location>
        <begin position="36"/>
        <end position="513"/>
    </location>
</feature>
<comment type="subcellular location">
    <subcellularLocation>
        <location evidence="1">Membrane</location>
        <topology evidence="1">Multi-pass membrane protein</topology>
    </subcellularLocation>
</comment>
<evidence type="ECO:0000256" key="6">
    <source>
        <dbReference type="SAM" id="MobiDB-lite"/>
    </source>
</evidence>
<keyword evidence="12" id="KW-1185">Reference proteome</keyword>
<name>A0A1I2NK17_9ACTN</name>
<gene>
    <name evidence="9" type="ORF">FHR37_004356</name>
    <name evidence="10" type="ORF">SAMN05421678_103387</name>
</gene>
<reference evidence="10 11" key="1">
    <citation type="submission" date="2016-10" db="EMBL/GenBank/DDBJ databases">
        <authorList>
            <person name="de Groot N.N."/>
        </authorList>
    </citation>
    <scope>NUCLEOTIDE SEQUENCE [LARGE SCALE GENOMIC DNA]</scope>
    <source>
        <strain evidence="10 11">CPCC 202808</strain>
    </source>
</reference>
<feature type="compositionally biased region" description="Basic and acidic residues" evidence="6">
    <location>
        <begin position="525"/>
        <end position="537"/>
    </location>
</feature>
<keyword evidence="5 7" id="KW-0472">Membrane</keyword>
<proteinExistence type="predicted"/>
<feature type="transmembrane region" description="Helical" evidence="7">
    <location>
        <begin position="465"/>
        <end position="485"/>
    </location>
</feature>
<keyword evidence="4 7" id="KW-1133">Transmembrane helix</keyword>
<feature type="transmembrane region" description="Helical" evidence="7">
    <location>
        <begin position="39"/>
        <end position="56"/>
    </location>
</feature>
<dbReference type="EMBL" id="FOOI01000003">
    <property type="protein sequence ID" value="SFG03340.1"/>
    <property type="molecule type" value="Genomic_DNA"/>
</dbReference>